<feature type="domain" description="Alanyl-transfer RNA synthetases family profile" evidence="12">
    <location>
        <begin position="1"/>
        <end position="707"/>
    </location>
</feature>
<dbReference type="SUPFAM" id="SSF55681">
    <property type="entry name" value="Class II aaRS and biotin synthetases"/>
    <property type="match status" value="1"/>
</dbReference>
<evidence type="ECO:0000259" key="12">
    <source>
        <dbReference type="PROSITE" id="PS50860"/>
    </source>
</evidence>
<dbReference type="KEGG" id="kan:IMCC3317_21860"/>
<accession>A0A7L4ZKQ8</accession>
<dbReference type="InterPro" id="IPR009000">
    <property type="entry name" value="Transl_B-barrel_sf"/>
</dbReference>
<dbReference type="Gene3D" id="3.30.54.20">
    <property type="match status" value="1"/>
</dbReference>
<feature type="binding site" evidence="11">
    <location>
        <position position="566"/>
    </location>
    <ligand>
        <name>Zn(2+)</name>
        <dbReference type="ChEBI" id="CHEBI:29105"/>
    </ligand>
</feature>
<dbReference type="CDD" id="cd00673">
    <property type="entry name" value="AlaRS_core"/>
    <property type="match status" value="1"/>
</dbReference>
<comment type="subcellular location">
    <subcellularLocation>
        <location evidence="11">Cytoplasm</location>
    </subcellularLocation>
</comment>
<dbReference type="NCBIfam" id="TIGR00344">
    <property type="entry name" value="alaS"/>
    <property type="match status" value="1"/>
</dbReference>
<dbReference type="Gene3D" id="3.30.980.10">
    <property type="entry name" value="Threonyl-trna Synthetase, Chain A, domain 2"/>
    <property type="match status" value="1"/>
</dbReference>
<dbReference type="HAMAP" id="MF_00036_B">
    <property type="entry name" value="Ala_tRNA_synth_B"/>
    <property type="match status" value="1"/>
</dbReference>
<dbReference type="FunFam" id="3.10.310.40:FF:000001">
    <property type="entry name" value="Alanine--tRNA ligase"/>
    <property type="match status" value="1"/>
</dbReference>
<feature type="binding site" evidence="11">
    <location>
        <position position="664"/>
    </location>
    <ligand>
        <name>Zn(2+)</name>
        <dbReference type="ChEBI" id="CHEBI:29105"/>
    </ligand>
</feature>
<name>A0A7L4ZKQ8_9FLAO</name>
<dbReference type="OrthoDB" id="9803884at2"/>
<comment type="domain">
    <text evidence="11">Consists of three domains; the N-terminal catalytic domain, the editing domain and the C-terminal C-Ala domain. The editing domain removes incorrectly charged amino acids, while the C-Ala domain, along with tRNA(Ala), serves as a bridge to cooperatively bring together the editing and aminoacylation centers thus stimulating deacylation of misacylated tRNAs.</text>
</comment>
<feature type="binding site" evidence="11">
    <location>
        <position position="562"/>
    </location>
    <ligand>
        <name>Zn(2+)</name>
        <dbReference type="ChEBI" id="CHEBI:29105"/>
    </ligand>
</feature>
<dbReference type="InterPro" id="IPR018164">
    <property type="entry name" value="Ala-tRNA-synth_IIc_N"/>
</dbReference>
<dbReference type="GO" id="GO:0000049">
    <property type="term" value="F:tRNA binding"/>
    <property type="evidence" value="ECO:0007669"/>
    <property type="project" value="UniProtKB-KW"/>
</dbReference>
<evidence type="ECO:0000256" key="5">
    <source>
        <dbReference type="ARBA" id="ARBA00022741"/>
    </source>
</evidence>
<dbReference type="GO" id="GO:0004813">
    <property type="term" value="F:alanine-tRNA ligase activity"/>
    <property type="evidence" value="ECO:0007669"/>
    <property type="project" value="UniProtKB-UniRule"/>
</dbReference>
<dbReference type="InterPro" id="IPR002318">
    <property type="entry name" value="Ala-tRNA-lgiase_IIc"/>
</dbReference>
<keyword evidence="14" id="KW-1185">Reference proteome</keyword>
<sequence>MKSQDIRTKFLEFYKSKAHQIVPSAPMVMKNDPTLMFINSGMAPFKEYFLGNGTPKSNRIADTQKCLRVSGKHNDLEEVGYDTYHHTMFEMLGNWSFGDYFKKEAITWAWELLTEVFGVDKDILYVTVFEGSEEDGLQLDQEAYDLWKEIIPEERILMGNKKDNFWEMGSQGPCGPCSEIHVDIRTPEEKAQVSGADLVNMDHPHVVEIWNLVFMQYNRKADKSLEKLPANHVDTGMGFERLCMVLQDVKSNYDTDVFTPIIREIEAISNTKYGEDEKVDVAIRVIADHVRAVSFSIADGQLPSNNAAGYVIRRILRRAIRYGFTFLNKKEPFIYRLVDVLDKKMGKAFPELTEQKQLIQNVIKEEENSFLRTLDQGLVLLDRVIENTSGKEISGKKVFELKDTYGFPEDLTELILRERDLSYNKKEFKKLLEEQKGKGREATAIQADDWVIVIEDEEEEFVGYDMLEVDVKLTRYRKIETKKDGVQYQLVFNLTPFYPEGGGQVGDKGYLEVPNGDVVYILDTKKENNLIIHIAKNLPKHINVTLRAVVDKKQRNRTAANHTATHLLHQALREILGTHVEQKGSAVHSKYLRFDFSHFSKLTVEELRDVEDFVNARIEGKLPLEEKRNRPVTEAMADGAMALFGEKYGDTVRSIRFGKSIELCGGTHVENTGDIWHFKIKSEGAVAAGIRRIEAITCDATKEFYATNNRAYYEIKDVLSNPKDAVKAVSDLKDENSKLKKQIESLLKDKAKNAKGDLKGQLQEVNGVQFLATKIDLDQNGIKNLAFELGGELKNLFLFFATANGDKVMLTCYISKELVAERGYDAGKVVRELGKLIHGGGGGQPFFATAGGKNPGGIPKALERVKEYIK</sequence>
<evidence type="ECO:0000313" key="13">
    <source>
        <dbReference type="EMBL" id="QHI36816.1"/>
    </source>
</evidence>
<dbReference type="Pfam" id="PF07973">
    <property type="entry name" value="tRNA_SAD"/>
    <property type="match status" value="1"/>
</dbReference>
<dbReference type="InterPro" id="IPR018165">
    <property type="entry name" value="Ala-tRNA-synth_IIc_core"/>
</dbReference>
<dbReference type="FunFam" id="3.30.930.10:FF:000011">
    <property type="entry name" value="Alanine--tRNA ligase, cytoplasmic"/>
    <property type="match status" value="1"/>
</dbReference>
<dbReference type="AlphaFoldDB" id="A0A7L4ZKQ8"/>
<dbReference type="InterPro" id="IPR050058">
    <property type="entry name" value="Ala-tRNA_ligase"/>
</dbReference>
<dbReference type="Gene3D" id="3.30.930.10">
    <property type="entry name" value="Bira Bifunctional Protein, Domain 2"/>
    <property type="match status" value="1"/>
</dbReference>
<dbReference type="SUPFAM" id="SSF101353">
    <property type="entry name" value="Putative anticodon-binding domain of alanyl-tRNA synthetase (AlaRS)"/>
    <property type="match status" value="1"/>
</dbReference>
<dbReference type="Pfam" id="PF02272">
    <property type="entry name" value="DHHA1"/>
    <property type="match status" value="1"/>
</dbReference>
<dbReference type="FunFam" id="3.30.54.20:FF:000001">
    <property type="entry name" value="Alanine--tRNA ligase"/>
    <property type="match status" value="1"/>
</dbReference>
<keyword evidence="9 11" id="KW-0648">Protein biosynthesis</keyword>
<reference evidence="13 14" key="1">
    <citation type="journal article" date="2013" name="Int. J. Syst. Evol. Microbiol.">
        <title>Kordia antarctica sp. nov., isolated from Antarctic seawater.</title>
        <authorList>
            <person name="Baek K."/>
            <person name="Choi A."/>
            <person name="Kang I."/>
            <person name="Lee K."/>
            <person name="Cho J.C."/>
        </authorList>
    </citation>
    <scope>NUCLEOTIDE SEQUENCE [LARGE SCALE GENOMIC DNA]</scope>
    <source>
        <strain evidence="13 14">IMCC3317</strain>
    </source>
</reference>
<keyword evidence="10 11" id="KW-0030">Aminoacyl-tRNA synthetase</keyword>
<keyword evidence="7 11" id="KW-0067">ATP-binding</keyword>
<dbReference type="GO" id="GO:0005737">
    <property type="term" value="C:cytoplasm"/>
    <property type="evidence" value="ECO:0007669"/>
    <property type="project" value="UniProtKB-SubCell"/>
</dbReference>
<dbReference type="EMBL" id="CP019288">
    <property type="protein sequence ID" value="QHI36816.1"/>
    <property type="molecule type" value="Genomic_DNA"/>
</dbReference>
<organism evidence="13 14">
    <name type="scientific">Kordia antarctica</name>
    <dbReference type="NCBI Taxonomy" id="1218801"/>
    <lineage>
        <taxon>Bacteria</taxon>
        <taxon>Pseudomonadati</taxon>
        <taxon>Bacteroidota</taxon>
        <taxon>Flavobacteriia</taxon>
        <taxon>Flavobacteriales</taxon>
        <taxon>Flavobacteriaceae</taxon>
        <taxon>Kordia</taxon>
    </lineage>
</organism>
<comment type="catalytic activity">
    <reaction evidence="11">
        <text>tRNA(Ala) + L-alanine + ATP = L-alanyl-tRNA(Ala) + AMP + diphosphate</text>
        <dbReference type="Rhea" id="RHEA:12540"/>
        <dbReference type="Rhea" id="RHEA-COMP:9657"/>
        <dbReference type="Rhea" id="RHEA-COMP:9923"/>
        <dbReference type="ChEBI" id="CHEBI:30616"/>
        <dbReference type="ChEBI" id="CHEBI:33019"/>
        <dbReference type="ChEBI" id="CHEBI:57972"/>
        <dbReference type="ChEBI" id="CHEBI:78442"/>
        <dbReference type="ChEBI" id="CHEBI:78497"/>
        <dbReference type="ChEBI" id="CHEBI:456215"/>
        <dbReference type="EC" id="6.1.1.7"/>
    </reaction>
</comment>
<evidence type="ECO:0000313" key="14">
    <source>
        <dbReference type="Proteomes" id="UP000464657"/>
    </source>
</evidence>
<protein>
    <recommendedName>
        <fullName evidence="11">Alanine--tRNA ligase</fullName>
        <ecNumber evidence="11">6.1.1.7</ecNumber>
    </recommendedName>
    <alternativeName>
        <fullName evidence="11">Alanyl-tRNA synthetase</fullName>
        <shortName evidence="11">AlaRS</shortName>
    </alternativeName>
</protein>
<evidence type="ECO:0000256" key="8">
    <source>
        <dbReference type="ARBA" id="ARBA00022884"/>
    </source>
</evidence>
<dbReference type="GO" id="GO:0002161">
    <property type="term" value="F:aminoacyl-tRNA deacylase activity"/>
    <property type="evidence" value="ECO:0007669"/>
    <property type="project" value="TreeGrafter"/>
</dbReference>
<dbReference type="PANTHER" id="PTHR11777:SF9">
    <property type="entry name" value="ALANINE--TRNA LIGASE, CYTOPLASMIC"/>
    <property type="match status" value="1"/>
</dbReference>
<evidence type="ECO:0000256" key="3">
    <source>
        <dbReference type="ARBA" id="ARBA00022598"/>
    </source>
</evidence>
<dbReference type="InterPro" id="IPR018163">
    <property type="entry name" value="Thr/Ala-tRNA-synth_IIc_edit"/>
</dbReference>
<feature type="binding site" evidence="11">
    <location>
        <position position="668"/>
    </location>
    <ligand>
        <name>Zn(2+)</name>
        <dbReference type="ChEBI" id="CHEBI:29105"/>
    </ligand>
</feature>
<dbReference type="Proteomes" id="UP000464657">
    <property type="component" value="Chromosome"/>
</dbReference>
<dbReference type="EC" id="6.1.1.7" evidence="11"/>
<dbReference type="InterPro" id="IPR012947">
    <property type="entry name" value="tRNA_SAD"/>
</dbReference>
<proteinExistence type="inferred from homology"/>
<dbReference type="Gene3D" id="3.10.310.40">
    <property type="match status" value="1"/>
</dbReference>
<keyword evidence="11" id="KW-0963">Cytoplasm</keyword>
<comment type="function">
    <text evidence="11">Catalyzes the attachment of alanine to tRNA(Ala) in a two-step reaction: alanine is first activated by ATP to form Ala-AMP and then transferred to the acceptor end of tRNA(Ala). Also edits incorrectly charged Ser-tRNA(Ala) and Gly-tRNA(Ala) via its editing domain.</text>
</comment>
<dbReference type="Gene3D" id="2.40.30.130">
    <property type="match status" value="1"/>
</dbReference>
<dbReference type="SUPFAM" id="SSF55186">
    <property type="entry name" value="ThrRS/AlaRS common domain"/>
    <property type="match status" value="1"/>
</dbReference>
<dbReference type="GO" id="GO:0008270">
    <property type="term" value="F:zinc ion binding"/>
    <property type="evidence" value="ECO:0007669"/>
    <property type="project" value="UniProtKB-UniRule"/>
</dbReference>
<dbReference type="PROSITE" id="PS50860">
    <property type="entry name" value="AA_TRNA_LIGASE_II_ALA"/>
    <property type="match status" value="1"/>
</dbReference>
<dbReference type="Pfam" id="PF01411">
    <property type="entry name" value="tRNA-synt_2c"/>
    <property type="match status" value="1"/>
</dbReference>
<dbReference type="SUPFAM" id="SSF50447">
    <property type="entry name" value="Translation proteins"/>
    <property type="match status" value="1"/>
</dbReference>
<evidence type="ECO:0000256" key="2">
    <source>
        <dbReference type="ARBA" id="ARBA00022555"/>
    </source>
</evidence>
<keyword evidence="4 11" id="KW-0479">Metal-binding</keyword>
<keyword evidence="3 11" id="KW-0436">Ligase</keyword>
<keyword evidence="6 11" id="KW-0862">Zinc</keyword>
<dbReference type="GO" id="GO:0005524">
    <property type="term" value="F:ATP binding"/>
    <property type="evidence" value="ECO:0007669"/>
    <property type="project" value="UniProtKB-UniRule"/>
</dbReference>
<evidence type="ECO:0000256" key="1">
    <source>
        <dbReference type="ARBA" id="ARBA00008226"/>
    </source>
</evidence>
<dbReference type="InterPro" id="IPR018162">
    <property type="entry name" value="Ala-tRNA-ligase_IIc_anticod-bd"/>
</dbReference>
<keyword evidence="2 11" id="KW-0820">tRNA-binding</keyword>
<dbReference type="PRINTS" id="PR00980">
    <property type="entry name" value="TRNASYNTHALA"/>
</dbReference>
<dbReference type="SMART" id="SM00863">
    <property type="entry name" value="tRNA_SAD"/>
    <property type="match status" value="1"/>
</dbReference>
<gene>
    <name evidence="11 13" type="primary">alaS</name>
    <name evidence="13" type="ORF">IMCC3317_21860</name>
</gene>
<dbReference type="InterPro" id="IPR003156">
    <property type="entry name" value="DHHA1_dom"/>
</dbReference>
<dbReference type="FunFam" id="3.30.980.10:FF:000004">
    <property type="entry name" value="Alanine--tRNA ligase, cytoplasmic"/>
    <property type="match status" value="1"/>
</dbReference>
<comment type="similarity">
    <text evidence="1 11">Belongs to the class-II aminoacyl-tRNA synthetase family.</text>
</comment>
<dbReference type="PANTHER" id="PTHR11777">
    <property type="entry name" value="ALANYL-TRNA SYNTHETASE"/>
    <property type="match status" value="1"/>
</dbReference>
<evidence type="ECO:0000256" key="11">
    <source>
        <dbReference type="HAMAP-Rule" id="MF_00036"/>
    </source>
</evidence>
<evidence type="ECO:0000256" key="4">
    <source>
        <dbReference type="ARBA" id="ARBA00022723"/>
    </source>
</evidence>
<evidence type="ECO:0000256" key="9">
    <source>
        <dbReference type="ARBA" id="ARBA00022917"/>
    </source>
</evidence>
<dbReference type="InterPro" id="IPR045864">
    <property type="entry name" value="aa-tRNA-synth_II/BPL/LPL"/>
</dbReference>
<dbReference type="GO" id="GO:0006419">
    <property type="term" value="P:alanyl-tRNA aminoacylation"/>
    <property type="evidence" value="ECO:0007669"/>
    <property type="project" value="UniProtKB-UniRule"/>
</dbReference>
<evidence type="ECO:0000256" key="6">
    <source>
        <dbReference type="ARBA" id="ARBA00022833"/>
    </source>
</evidence>
<keyword evidence="5 11" id="KW-0547">Nucleotide-binding</keyword>
<dbReference type="InterPro" id="IPR023033">
    <property type="entry name" value="Ala_tRNA_ligase_euk/bac"/>
</dbReference>
<comment type="cofactor">
    <cofactor evidence="11">
        <name>Zn(2+)</name>
        <dbReference type="ChEBI" id="CHEBI:29105"/>
    </cofactor>
    <text evidence="11">Binds 1 zinc ion per subunit.</text>
</comment>
<keyword evidence="8 11" id="KW-0694">RNA-binding</keyword>
<evidence type="ECO:0000256" key="10">
    <source>
        <dbReference type="ARBA" id="ARBA00023146"/>
    </source>
</evidence>
<evidence type="ECO:0000256" key="7">
    <source>
        <dbReference type="ARBA" id="ARBA00022840"/>
    </source>
</evidence>
<dbReference type="RefSeq" id="WP_160129489.1">
    <property type="nucleotide sequence ID" value="NZ_CP019288.1"/>
</dbReference>